<gene>
    <name evidence="1" type="ORF">PAP18089_04177</name>
</gene>
<reference evidence="1 2" key="1">
    <citation type="submission" date="2019-08" db="EMBL/GenBank/DDBJ databases">
        <authorList>
            <person name="Peeters C."/>
        </authorList>
    </citation>
    <scope>NUCLEOTIDE SEQUENCE [LARGE SCALE GENOMIC DNA]</scope>
    <source>
        <strain evidence="1 2">LMG 18089</strain>
    </source>
</reference>
<evidence type="ECO:0000313" key="2">
    <source>
        <dbReference type="Proteomes" id="UP000364291"/>
    </source>
</evidence>
<dbReference type="AlphaFoldDB" id="A0A5E5PA18"/>
<evidence type="ECO:0000313" key="1">
    <source>
        <dbReference type="EMBL" id="VVG73174.1"/>
    </source>
</evidence>
<dbReference type="EMBL" id="CABPSX010000010">
    <property type="protein sequence ID" value="VVG73174.1"/>
    <property type="molecule type" value="Genomic_DNA"/>
</dbReference>
<sequence>MVGCLVGLYKKTAKNIATKHILADTASAKNTKKDP</sequence>
<organism evidence="1 2">
    <name type="scientific">Pandoraea apista</name>
    <dbReference type="NCBI Taxonomy" id="93218"/>
    <lineage>
        <taxon>Bacteria</taxon>
        <taxon>Pseudomonadati</taxon>
        <taxon>Pseudomonadota</taxon>
        <taxon>Betaproteobacteria</taxon>
        <taxon>Burkholderiales</taxon>
        <taxon>Burkholderiaceae</taxon>
        <taxon>Pandoraea</taxon>
    </lineage>
</organism>
<dbReference type="Proteomes" id="UP000364291">
    <property type="component" value="Unassembled WGS sequence"/>
</dbReference>
<proteinExistence type="predicted"/>
<protein>
    <submittedName>
        <fullName evidence="1">Uncharacterized protein</fullName>
    </submittedName>
</protein>
<name>A0A5E5PA18_9BURK</name>
<accession>A0A5E5PA18</accession>